<feature type="binding site" evidence="12">
    <location>
        <begin position="76"/>
        <end position="77"/>
    </location>
    <ligand>
        <name>pyridoxal 5'-phosphate</name>
        <dbReference type="ChEBI" id="CHEBI:597326"/>
    </ligand>
</feature>
<comment type="pathway">
    <text evidence="2 12">Amino-acid biosynthesis; L-serine biosynthesis; L-serine from 3-phospho-D-glycerate: step 2/3.</text>
</comment>
<organism evidence="14 15">
    <name type="scientific">Congregibacter litoralis KT71</name>
    <dbReference type="NCBI Taxonomy" id="314285"/>
    <lineage>
        <taxon>Bacteria</taxon>
        <taxon>Pseudomonadati</taxon>
        <taxon>Pseudomonadota</taxon>
        <taxon>Gammaproteobacteria</taxon>
        <taxon>Cellvibrionales</taxon>
        <taxon>Halieaceae</taxon>
        <taxon>Congregibacter</taxon>
    </lineage>
</organism>
<keyword evidence="12" id="KW-0963">Cytoplasm</keyword>
<dbReference type="NCBIfam" id="NF003764">
    <property type="entry name" value="PRK05355.1"/>
    <property type="match status" value="1"/>
</dbReference>
<evidence type="ECO:0000256" key="10">
    <source>
        <dbReference type="ARBA" id="ARBA00047630"/>
    </source>
</evidence>
<comment type="caution">
    <text evidence="14">The sequence shown here is derived from an EMBL/GenBank/DDBJ whole genome shotgun (WGS) entry which is preliminary data.</text>
</comment>
<dbReference type="STRING" id="314285.KT71_10814"/>
<feature type="binding site" evidence="12">
    <location>
        <begin position="236"/>
        <end position="237"/>
    </location>
    <ligand>
        <name>pyridoxal 5'-phosphate</name>
        <dbReference type="ChEBI" id="CHEBI:597326"/>
    </ligand>
</feature>
<keyword evidence="7 12" id="KW-0663">Pyridoxal phosphate</keyword>
<dbReference type="GO" id="GO:0005737">
    <property type="term" value="C:cytoplasm"/>
    <property type="evidence" value="ECO:0007669"/>
    <property type="project" value="UniProtKB-SubCell"/>
</dbReference>
<comment type="subunit">
    <text evidence="12">Homodimer.</text>
</comment>
<dbReference type="SUPFAM" id="SSF53383">
    <property type="entry name" value="PLP-dependent transferases"/>
    <property type="match status" value="1"/>
</dbReference>
<dbReference type="eggNOG" id="COG1932">
    <property type="taxonomic scope" value="Bacteria"/>
</dbReference>
<name>A4AAR4_9GAMM</name>
<dbReference type="FunFam" id="3.90.1150.10:FF:000006">
    <property type="entry name" value="Phosphoserine aminotransferase"/>
    <property type="match status" value="1"/>
</dbReference>
<keyword evidence="6 12" id="KW-0808">Transferase</keyword>
<dbReference type="InterPro" id="IPR000192">
    <property type="entry name" value="Aminotrans_V_dom"/>
</dbReference>
<dbReference type="PANTHER" id="PTHR43247:SF1">
    <property type="entry name" value="PHOSPHOSERINE AMINOTRANSFERASE"/>
    <property type="match status" value="1"/>
</dbReference>
<comment type="catalytic activity">
    <reaction evidence="10 12">
        <text>4-(phosphooxy)-L-threonine + 2-oxoglutarate = (R)-3-hydroxy-2-oxo-4-phosphooxybutanoate + L-glutamate</text>
        <dbReference type="Rhea" id="RHEA:16573"/>
        <dbReference type="ChEBI" id="CHEBI:16810"/>
        <dbReference type="ChEBI" id="CHEBI:29985"/>
        <dbReference type="ChEBI" id="CHEBI:58452"/>
        <dbReference type="ChEBI" id="CHEBI:58538"/>
        <dbReference type="EC" id="2.6.1.52"/>
    </reaction>
</comment>
<dbReference type="Proteomes" id="UP000019205">
    <property type="component" value="Chromosome"/>
</dbReference>
<comment type="function">
    <text evidence="12">Catalyzes the reversible conversion of 3-phosphohydroxypyruvate to phosphoserine and of 3-hydroxy-2-oxo-4-phosphonooxybutanoate to phosphohydroxythreonine.</text>
</comment>
<keyword evidence="5 12" id="KW-0028">Amino-acid biosynthesis</keyword>
<dbReference type="RefSeq" id="WP_008294599.1">
    <property type="nucleotide sequence ID" value="NZ_CM002299.1"/>
</dbReference>
<evidence type="ECO:0000256" key="2">
    <source>
        <dbReference type="ARBA" id="ARBA00005099"/>
    </source>
</evidence>
<comment type="subcellular location">
    <subcellularLocation>
        <location evidence="12">Cytoplasm</location>
    </subcellularLocation>
</comment>
<evidence type="ECO:0000256" key="8">
    <source>
        <dbReference type="ARBA" id="ARBA00023096"/>
    </source>
</evidence>
<keyword evidence="8 12" id="KW-0664">Pyridoxine biosynthesis</keyword>
<evidence type="ECO:0000313" key="15">
    <source>
        <dbReference type="Proteomes" id="UP000019205"/>
    </source>
</evidence>
<dbReference type="OrthoDB" id="9809412at2"/>
<evidence type="ECO:0000256" key="7">
    <source>
        <dbReference type="ARBA" id="ARBA00022898"/>
    </source>
</evidence>
<feature type="binding site" evidence="12">
    <location>
        <position position="194"/>
    </location>
    <ligand>
        <name>pyridoxal 5'-phosphate</name>
        <dbReference type="ChEBI" id="CHEBI:597326"/>
    </ligand>
</feature>
<comment type="caution">
    <text evidence="12">Lacks conserved residue(s) required for the propagation of feature annotation.</text>
</comment>
<evidence type="ECO:0000256" key="6">
    <source>
        <dbReference type="ARBA" id="ARBA00022679"/>
    </source>
</evidence>
<dbReference type="UniPathway" id="UPA00135">
    <property type="reaction ID" value="UER00197"/>
</dbReference>
<evidence type="ECO:0000256" key="1">
    <source>
        <dbReference type="ARBA" id="ARBA00004915"/>
    </source>
</evidence>
<dbReference type="PANTHER" id="PTHR43247">
    <property type="entry name" value="PHOSPHOSERINE AMINOTRANSFERASE"/>
    <property type="match status" value="1"/>
</dbReference>
<comment type="pathway">
    <text evidence="1 12">Cofactor biosynthesis; pyridoxine 5'-phosphate biosynthesis; pyridoxine 5'-phosphate from D-erythrose 4-phosphate: step 3/5.</text>
</comment>
<dbReference type="InterPro" id="IPR015424">
    <property type="entry name" value="PyrdxlP-dep_Trfase"/>
</dbReference>
<dbReference type="FunFam" id="3.40.640.10:FF:000010">
    <property type="entry name" value="Phosphoserine aminotransferase"/>
    <property type="match status" value="1"/>
</dbReference>
<dbReference type="HAMAP" id="MF_00160">
    <property type="entry name" value="SerC_aminotrans_5"/>
    <property type="match status" value="1"/>
</dbReference>
<proteinExistence type="inferred from homology"/>
<comment type="similarity">
    <text evidence="3 12">Belongs to the class-V pyridoxal-phosphate-dependent aminotransferase family. SerC subfamily.</text>
</comment>
<feature type="binding site" evidence="12">
    <location>
        <position position="171"/>
    </location>
    <ligand>
        <name>pyridoxal 5'-phosphate</name>
        <dbReference type="ChEBI" id="CHEBI:597326"/>
    </ligand>
</feature>
<dbReference type="GO" id="GO:0030170">
    <property type="term" value="F:pyridoxal phosphate binding"/>
    <property type="evidence" value="ECO:0007669"/>
    <property type="project" value="UniProtKB-UniRule"/>
</dbReference>
<dbReference type="GO" id="GO:0004648">
    <property type="term" value="F:O-phospho-L-serine:2-oxoglutarate aminotransferase activity"/>
    <property type="evidence" value="ECO:0007669"/>
    <property type="project" value="UniProtKB-UniRule"/>
</dbReference>
<comment type="catalytic activity">
    <reaction evidence="11 12">
        <text>O-phospho-L-serine + 2-oxoglutarate = 3-phosphooxypyruvate + L-glutamate</text>
        <dbReference type="Rhea" id="RHEA:14329"/>
        <dbReference type="ChEBI" id="CHEBI:16810"/>
        <dbReference type="ChEBI" id="CHEBI:18110"/>
        <dbReference type="ChEBI" id="CHEBI:29985"/>
        <dbReference type="ChEBI" id="CHEBI:57524"/>
        <dbReference type="EC" id="2.6.1.52"/>
    </reaction>
</comment>
<evidence type="ECO:0000256" key="4">
    <source>
        <dbReference type="ARBA" id="ARBA00022576"/>
    </source>
</evidence>
<reference evidence="14 15" key="1">
    <citation type="journal article" date="2007" name="Proc. Natl. Acad. Sci. U.S.A.">
        <title>Characterization of a marine gammaproteobacterium capable of aerobic anoxygenic photosynthesis.</title>
        <authorList>
            <person name="Fuchs B.M."/>
            <person name="Spring S."/>
            <person name="Teeling H."/>
            <person name="Quast C."/>
            <person name="Wulf J."/>
            <person name="Schattenhofer M."/>
            <person name="Yan S."/>
            <person name="Ferriera S."/>
            <person name="Johnson J."/>
            <person name="Glockner F.O."/>
            <person name="Amann R."/>
        </authorList>
    </citation>
    <scope>NUCLEOTIDE SEQUENCE [LARGE SCALE GENOMIC DNA]</scope>
    <source>
        <strain evidence="14">KT71</strain>
    </source>
</reference>
<evidence type="ECO:0000313" key="14">
    <source>
        <dbReference type="EMBL" id="EAQ96786.1"/>
    </source>
</evidence>
<feature type="binding site" evidence="12">
    <location>
        <position position="102"/>
    </location>
    <ligand>
        <name>pyridoxal 5'-phosphate</name>
        <dbReference type="ChEBI" id="CHEBI:597326"/>
    </ligand>
</feature>
<evidence type="ECO:0000259" key="13">
    <source>
        <dbReference type="Pfam" id="PF00266"/>
    </source>
</evidence>
<dbReference type="Gene3D" id="3.40.640.10">
    <property type="entry name" value="Type I PLP-dependent aspartate aminotransferase-like (Major domain)"/>
    <property type="match status" value="1"/>
</dbReference>
<dbReference type="NCBIfam" id="TIGR01364">
    <property type="entry name" value="serC_1"/>
    <property type="match status" value="1"/>
</dbReference>
<dbReference type="InterPro" id="IPR015421">
    <property type="entry name" value="PyrdxlP-dep_Trfase_major"/>
</dbReference>
<keyword evidence="4 12" id="KW-0032">Aminotransferase</keyword>
<evidence type="ECO:0000256" key="3">
    <source>
        <dbReference type="ARBA" id="ARBA00006904"/>
    </source>
</evidence>
<keyword evidence="9 12" id="KW-0718">Serine biosynthesis</keyword>
<comment type="cofactor">
    <cofactor evidence="12">
        <name>pyridoxal 5'-phosphate</name>
        <dbReference type="ChEBI" id="CHEBI:597326"/>
    </cofactor>
    <text evidence="12">Binds 1 pyridoxal phosphate per subunit.</text>
</comment>
<feature type="binding site" evidence="12">
    <location>
        <position position="42"/>
    </location>
    <ligand>
        <name>L-glutamate</name>
        <dbReference type="ChEBI" id="CHEBI:29985"/>
    </ligand>
</feature>
<evidence type="ECO:0000256" key="12">
    <source>
        <dbReference type="HAMAP-Rule" id="MF_00160"/>
    </source>
</evidence>
<protein>
    <recommendedName>
        <fullName evidence="12">Phosphoserine aminotransferase</fullName>
        <ecNumber evidence="12">2.6.1.52</ecNumber>
    </recommendedName>
    <alternativeName>
        <fullName evidence="12">Phosphohydroxythreonine aminotransferase</fullName>
        <shortName evidence="12">PSAT</shortName>
    </alternativeName>
</protein>
<keyword evidence="15" id="KW-1185">Reference proteome</keyword>
<feature type="domain" description="Aminotransferase class V" evidence="13">
    <location>
        <begin position="5"/>
        <end position="347"/>
    </location>
</feature>
<dbReference type="EMBL" id="AAOA02000003">
    <property type="protein sequence ID" value="EAQ96786.1"/>
    <property type="molecule type" value="Genomic_DNA"/>
</dbReference>
<evidence type="ECO:0000256" key="11">
    <source>
        <dbReference type="ARBA" id="ARBA00049007"/>
    </source>
</evidence>
<dbReference type="UniPathway" id="UPA00244">
    <property type="reaction ID" value="UER00311"/>
</dbReference>
<dbReference type="GO" id="GO:0008615">
    <property type="term" value="P:pyridoxine biosynthetic process"/>
    <property type="evidence" value="ECO:0007669"/>
    <property type="project" value="UniProtKB-UniRule"/>
</dbReference>
<dbReference type="Gene3D" id="3.90.1150.10">
    <property type="entry name" value="Aspartate Aminotransferase, domain 1"/>
    <property type="match status" value="1"/>
</dbReference>
<reference evidence="14 15" key="2">
    <citation type="journal article" date="2009" name="PLoS ONE">
        <title>The photosynthetic apparatus and its regulation in the aerobic gammaproteobacterium Congregibacter litoralis gen. nov., sp. nov.</title>
        <authorList>
            <person name="Spring S."/>
            <person name="Lunsdorf H."/>
            <person name="Fuchs B.M."/>
            <person name="Tindall B.J."/>
        </authorList>
    </citation>
    <scope>NUCLEOTIDE SEQUENCE [LARGE SCALE GENOMIC DNA]</scope>
    <source>
        <strain evidence="14">KT71</strain>
    </source>
</reference>
<dbReference type="InterPro" id="IPR015422">
    <property type="entry name" value="PyrdxlP-dep_Trfase_small"/>
</dbReference>
<evidence type="ECO:0000256" key="9">
    <source>
        <dbReference type="ARBA" id="ARBA00023299"/>
    </source>
</evidence>
<dbReference type="GO" id="GO:0006564">
    <property type="term" value="P:L-serine biosynthetic process"/>
    <property type="evidence" value="ECO:0007669"/>
    <property type="project" value="UniProtKB-UniRule"/>
</dbReference>
<dbReference type="InterPro" id="IPR022278">
    <property type="entry name" value="Pser_aminoTfrase"/>
</dbReference>
<dbReference type="Pfam" id="PF00266">
    <property type="entry name" value="Aminotran_5"/>
    <property type="match status" value="1"/>
</dbReference>
<dbReference type="HOGENOM" id="CLU_034866_0_2_6"/>
<feature type="modified residue" description="N6-(pyridoxal phosphate)lysine" evidence="12">
    <location>
        <position position="195"/>
    </location>
</feature>
<evidence type="ECO:0000256" key="5">
    <source>
        <dbReference type="ARBA" id="ARBA00022605"/>
    </source>
</evidence>
<gene>
    <name evidence="12" type="primary">serC</name>
    <name evidence="14" type="ORF">KT71_10814</name>
</gene>
<feature type="binding site" evidence="12">
    <location>
        <position position="152"/>
    </location>
    <ligand>
        <name>pyridoxal 5'-phosphate</name>
        <dbReference type="ChEBI" id="CHEBI:597326"/>
    </ligand>
</feature>
<accession>A4AAR4</accession>
<sequence length="359" mass="38700">MHRPYNFCAGPAALPEAVLTRAAGEMLDWHGTGMSFMEMSHRSGEVVSTVEAAESSLRRLLGIGDEFAVLFVQGGATSQFAGVPMNLGGVGKPFAYVNTGQWSAKAMAEASRYGDVVEVAAASKELPCAIPEQESWASADDAAYLHFTPNETIDGIEFHWVPESQAPVVADMSSTLLSRPIAVDDFDVIYAGAQKNIGPAGLVILIVRRELYGRTLSSCPSMMNWEVTDKAGSMLNTPPTYSIYLAGLVFEWLEAQGGLAAMAERNRKKATSLYAAIDESGFYGNPVAVADRSWMNVPFTLADAELDKVFLKEAETAGLLNLKGHRSVGGMRASIYNAIPQAAVDALVEFMQDFERKHA</sequence>
<dbReference type="EC" id="2.6.1.52" evidence="12"/>
<dbReference type="AlphaFoldDB" id="A4AAR4"/>
<dbReference type="PIRSF" id="PIRSF000525">
    <property type="entry name" value="SerC"/>
    <property type="match status" value="1"/>
</dbReference>